<evidence type="ECO:0000313" key="5">
    <source>
        <dbReference type="Proteomes" id="UP000277577"/>
    </source>
</evidence>
<name>A0A0W0SGQ3_9GAMM</name>
<dbReference type="SMART" id="SM01248">
    <property type="entry name" value="KaiB"/>
    <property type="match status" value="1"/>
</dbReference>
<accession>A0A0W0SGQ3</accession>
<dbReference type="RefSeq" id="WP_028381238.1">
    <property type="nucleotide sequence ID" value="NZ_CAAAIT010000004.1"/>
</dbReference>
<dbReference type="InterPro" id="IPR039022">
    <property type="entry name" value="KaiB-like"/>
</dbReference>
<reference evidence="2 4" key="1">
    <citation type="submission" date="2015-11" db="EMBL/GenBank/DDBJ databases">
        <title>Genomic analysis of 38 Legionella species identifies large and diverse effector repertoires.</title>
        <authorList>
            <person name="Burstein D."/>
            <person name="Amaro F."/>
            <person name="Zusman T."/>
            <person name="Lifshitz Z."/>
            <person name="Cohen O."/>
            <person name="Gilbert J.A."/>
            <person name="Pupko T."/>
            <person name="Shuman H.A."/>
            <person name="Segal G."/>
        </authorList>
    </citation>
    <scope>NUCLEOTIDE SEQUENCE [LARGE SCALE GENOMIC DNA]</scope>
    <source>
        <strain evidence="2 4">ORW</strain>
    </source>
</reference>
<dbReference type="PANTHER" id="PTHR41709">
    <property type="entry name" value="KAIB-LIKE PROTEIN 1"/>
    <property type="match status" value="1"/>
</dbReference>
<dbReference type="STRING" id="28084.Lche_0288"/>
<dbReference type="Pfam" id="PF07689">
    <property type="entry name" value="KaiB"/>
    <property type="match status" value="1"/>
</dbReference>
<evidence type="ECO:0000313" key="4">
    <source>
        <dbReference type="Proteomes" id="UP000054921"/>
    </source>
</evidence>
<feature type="domain" description="KaiB" evidence="1">
    <location>
        <begin position="25"/>
        <end position="106"/>
    </location>
</feature>
<dbReference type="OrthoDB" id="5458519at2"/>
<dbReference type="EMBL" id="LNXW01000008">
    <property type="protein sequence ID" value="KTC82608.1"/>
    <property type="molecule type" value="Genomic_DNA"/>
</dbReference>
<organism evidence="2 4">
    <name type="scientific">Legionella cherrii</name>
    <dbReference type="NCBI Taxonomy" id="28084"/>
    <lineage>
        <taxon>Bacteria</taxon>
        <taxon>Pseudomonadati</taxon>
        <taxon>Pseudomonadota</taxon>
        <taxon>Gammaproteobacteria</taxon>
        <taxon>Legionellales</taxon>
        <taxon>Legionellaceae</taxon>
        <taxon>Legionella</taxon>
    </lineage>
</organism>
<dbReference type="InterPro" id="IPR036249">
    <property type="entry name" value="Thioredoxin-like_sf"/>
</dbReference>
<evidence type="ECO:0000313" key="3">
    <source>
        <dbReference type="EMBL" id="VEB35273.1"/>
    </source>
</evidence>
<dbReference type="Proteomes" id="UP000277577">
    <property type="component" value="Chromosome"/>
</dbReference>
<evidence type="ECO:0000259" key="1">
    <source>
        <dbReference type="SMART" id="SM01248"/>
    </source>
</evidence>
<dbReference type="EMBL" id="LR134173">
    <property type="protein sequence ID" value="VEB35273.1"/>
    <property type="molecule type" value="Genomic_DNA"/>
</dbReference>
<reference evidence="3 5" key="2">
    <citation type="submission" date="2018-12" db="EMBL/GenBank/DDBJ databases">
        <authorList>
            <consortium name="Pathogen Informatics"/>
        </authorList>
    </citation>
    <scope>NUCLEOTIDE SEQUENCE [LARGE SCALE GENOMIC DNA]</scope>
    <source>
        <strain evidence="3 5">NCTC11976</strain>
    </source>
</reference>
<dbReference type="PANTHER" id="PTHR41709:SF2">
    <property type="entry name" value="CIRCADIAN CLOCK PROTEIN KAIB2"/>
    <property type="match status" value="1"/>
</dbReference>
<dbReference type="GO" id="GO:0048511">
    <property type="term" value="P:rhythmic process"/>
    <property type="evidence" value="ECO:0007669"/>
    <property type="project" value="InterPro"/>
</dbReference>
<dbReference type="AlphaFoldDB" id="A0A0W0SGQ3"/>
<protein>
    <submittedName>
        <fullName evidence="2">KaiB-like protein 2</fullName>
    </submittedName>
</protein>
<gene>
    <name evidence="3" type="primary">kaiB</name>
    <name evidence="2" type="ORF">Lche_0288</name>
    <name evidence="3" type="ORF">NCTC11976_01272</name>
</gene>
<sequence length="115" mass="12964">MSKKTTTSAASKKSSKGSGKEWRFILYIAGQTPHCMLTLANLKNFCNQYLPEQYVIEVIDLMLDPKRAQSDEIFAIPTVVKLLPAPKRYIIGDFANHELMLMKLGINASIKMETK</sequence>
<evidence type="ECO:0000313" key="2">
    <source>
        <dbReference type="EMBL" id="KTC82608.1"/>
    </source>
</evidence>
<dbReference type="Gene3D" id="3.40.30.10">
    <property type="entry name" value="Glutaredoxin"/>
    <property type="match status" value="1"/>
</dbReference>
<keyword evidence="5" id="KW-1185">Reference proteome</keyword>
<dbReference type="PATRIC" id="fig|28084.5.peg.309"/>
<dbReference type="InterPro" id="IPR011649">
    <property type="entry name" value="KaiB_domain"/>
</dbReference>
<dbReference type="Proteomes" id="UP000054921">
    <property type="component" value="Unassembled WGS sequence"/>
</dbReference>
<proteinExistence type="predicted"/>
<dbReference type="SUPFAM" id="SSF52833">
    <property type="entry name" value="Thioredoxin-like"/>
    <property type="match status" value="1"/>
</dbReference>